<evidence type="ECO:0000313" key="7">
    <source>
        <dbReference type="Proteomes" id="UP000512167"/>
    </source>
</evidence>
<keyword evidence="1" id="KW-0805">Transcription regulation</keyword>
<dbReference type="SMART" id="SM00100">
    <property type="entry name" value="cNMP"/>
    <property type="match status" value="1"/>
</dbReference>
<dbReference type="Gene3D" id="2.60.120.10">
    <property type="entry name" value="Jelly Rolls"/>
    <property type="match status" value="1"/>
</dbReference>
<evidence type="ECO:0000256" key="2">
    <source>
        <dbReference type="ARBA" id="ARBA00023125"/>
    </source>
</evidence>
<keyword evidence="3" id="KW-0804">Transcription</keyword>
<dbReference type="InterPro" id="IPR012318">
    <property type="entry name" value="HTH_CRP"/>
</dbReference>
<dbReference type="SUPFAM" id="SSF46785">
    <property type="entry name" value="Winged helix' DNA-binding domain"/>
    <property type="match status" value="1"/>
</dbReference>
<dbReference type="InterPro" id="IPR000595">
    <property type="entry name" value="cNMP-bd_dom"/>
</dbReference>
<dbReference type="InterPro" id="IPR036390">
    <property type="entry name" value="WH_DNA-bd_sf"/>
</dbReference>
<sequence>MKKNCANCIYGNIHSQEIVLEDKAILFLEGQSLKHVYSINQGYIKMSKYTENGDEYIIGVLGPGDYIALLALLQNKETYIASATALSKVELRSMEKNEVLKAYQSNQKFKEMCLNCAITRSNLFHNQLSISANTDIKEKIILILSNLANKFGYINNKKMYIDLPFSKTVLANIINVRRETLSRYLSVLQNEKILSVNKNQYILHYVI</sequence>
<dbReference type="GO" id="GO:0003700">
    <property type="term" value="F:DNA-binding transcription factor activity"/>
    <property type="evidence" value="ECO:0007669"/>
    <property type="project" value="TreeGrafter"/>
</dbReference>
<dbReference type="InterPro" id="IPR014710">
    <property type="entry name" value="RmlC-like_jellyroll"/>
</dbReference>
<dbReference type="Pfam" id="PF13545">
    <property type="entry name" value="HTH_Crp_2"/>
    <property type="match status" value="1"/>
</dbReference>
<dbReference type="SMART" id="SM00419">
    <property type="entry name" value="HTH_CRP"/>
    <property type="match status" value="1"/>
</dbReference>
<dbReference type="PROSITE" id="PS50042">
    <property type="entry name" value="CNMP_BINDING_3"/>
    <property type="match status" value="1"/>
</dbReference>
<dbReference type="AlphaFoldDB" id="A0A7L6N1N0"/>
<evidence type="ECO:0000259" key="4">
    <source>
        <dbReference type="PROSITE" id="PS50042"/>
    </source>
</evidence>
<feature type="domain" description="HTH crp-type" evidence="5">
    <location>
        <begin position="134"/>
        <end position="207"/>
    </location>
</feature>
<evidence type="ECO:0000256" key="3">
    <source>
        <dbReference type="ARBA" id="ARBA00023163"/>
    </source>
</evidence>
<feature type="domain" description="Cyclic nucleotide-binding" evidence="4">
    <location>
        <begin position="26"/>
        <end position="96"/>
    </location>
</feature>
<dbReference type="EMBL" id="CP051151">
    <property type="protein sequence ID" value="QLY39481.1"/>
    <property type="molecule type" value="Genomic_DNA"/>
</dbReference>
<dbReference type="CDD" id="cd00038">
    <property type="entry name" value="CAP_ED"/>
    <property type="match status" value="1"/>
</dbReference>
<dbReference type="Pfam" id="PF00027">
    <property type="entry name" value="cNMP_binding"/>
    <property type="match status" value="1"/>
</dbReference>
<keyword evidence="2" id="KW-0238">DNA-binding</keyword>
<proteinExistence type="predicted"/>
<accession>A0A7L6N1N0</accession>
<dbReference type="Proteomes" id="UP000512167">
    <property type="component" value="Chromosome"/>
</dbReference>
<dbReference type="InterPro" id="IPR050397">
    <property type="entry name" value="Env_Response_Regulators"/>
</dbReference>
<evidence type="ECO:0000313" key="6">
    <source>
        <dbReference type="EMBL" id="QLY39481.1"/>
    </source>
</evidence>
<reference evidence="6 7" key="1">
    <citation type="submission" date="2020-04" db="EMBL/GenBank/DDBJ databases">
        <authorList>
            <person name="Zheng R.K."/>
            <person name="Sun C.M."/>
        </authorList>
    </citation>
    <scope>NUCLEOTIDE SEQUENCE [LARGE SCALE GENOMIC DNA]</scope>
    <source>
        <strain evidence="7">zrk29</strain>
    </source>
</reference>
<protein>
    <submittedName>
        <fullName evidence="6">Crp/Fnr family transcriptional regulator</fullName>
    </submittedName>
</protein>
<dbReference type="PROSITE" id="PS51063">
    <property type="entry name" value="HTH_CRP_2"/>
    <property type="match status" value="1"/>
</dbReference>
<dbReference type="PANTHER" id="PTHR24567">
    <property type="entry name" value="CRP FAMILY TRANSCRIPTIONAL REGULATORY PROTEIN"/>
    <property type="match status" value="1"/>
</dbReference>
<dbReference type="GO" id="GO:0003677">
    <property type="term" value="F:DNA binding"/>
    <property type="evidence" value="ECO:0007669"/>
    <property type="project" value="UniProtKB-KW"/>
</dbReference>
<gene>
    <name evidence="6" type="ORF">HF295_00835</name>
</gene>
<evidence type="ECO:0000256" key="1">
    <source>
        <dbReference type="ARBA" id="ARBA00023015"/>
    </source>
</evidence>
<organism evidence="6 7">
    <name type="scientific">Hujiaoplasma nucleasis</name>
    <dbReference type="NCBI Taxonomy" id="2725268"/>
    <lineage>
        <taxon>Bacteria</taxon>
        <taxon>Bacillati</taxon>
        <taxon>Mycoplasmatota</taxon>
        <taxon>Mollicutes</taxon>
        <taxon>Candidatus Izemoplasmatales</taxon>
        <taxon>Hujiaoplasmataceae</taxon>
        <taxon>Hujiaoplasma</taxon>
    </lineage>
</organism>
<dbReference type="KEGG" id="tbk:HF295_00835"/>
<dbReference type="PANTHER" id="PTHR24567:SF26">
    <property type="entry name" value="REGULATORY PROTEIN YEIL"/>
    <property type="match status" value="1"/>
</dbReference>
<dbReference type="GO" id="GO:0005829">
    <property type="term" value="C:cytosol"/>
    <property type="evidence" value="ECO:0007669"/>
    <property type="project" value="TreeGrafter"/>
</dbReference>
<dbReference type="SUPFAM" id="SSF51206">
    <property type="entry name" value="cAMP-binding domain-like"/>
    <property type="match status" value="1"/>
</dbReference>
<name>A0A7L6N1N0_9MOLU</name>
<keyword evidence="7" id="KW-1185">Reference proteome</keyword>
<dbReference type="InterPro" id="IPR018490">
    <property type="entry name" value="cNMP-bd_dom_sf"/>
</dbReference>
<evidence type="ECO:0000259" key="5">
    <source>
        <dbReference type="PROSITE" id="PS51063"/>
    </source>
</evidence>
<dbReference type="RefSeq" id="WP_312031950.1">
    <property type="nucleotide sequence ID" value="NZ_CP051151.1"/>
</dbReference>